<comment type="caution">
    <text evidence="2">The sequence shown here is derived from an EMBL/GenBank/DDBJ whole genome shotgun (WGS) entry which is preliminary data.</text>
</comment>
<dbReference type="GO" id="GO:0016887">
    <property type="term" value="F:ATP hydrolysis activity"/>
    <property type="evidence" value="ECO:0007669"/>
    <property type="project" value="InterPro"/>
</dbReference>
<feature type="domain" description="AAA+ ATPase" evidence="1">
    <location>
        <begin position="42"/>
        <end position="212"/>
    </location>
</feature>
<proteinExistence type="predicted"/>
<dbReference type="SMART" id="SM00382">
    <property type="entry name" value="AAA"/>
    <property type="match status" value="1"/>
</dbReference>
<protein>
    <submittedName>
        <fullName evidence="2">Secretion ATPase, PEP-CTERM locus subfamily</fullName>
    </submittedName>
</protein>
<dbReference type="SUPFAM" id="SSF52540">
    <property type="entry name" value="P-loop containing nucleoside triphosphate hydrolases"/>
    <property type="match status" value="1"/>
</dbReference>
<dbReference type="InterPro" id="IPR017466">
    <property type="entry name" value="XrtA-assoc_ATPase-like"/>
</dbReference>
<dbReference type="Pfam" id="PF13401">
    <property type="entry name" value="AAA_22"/>
    <property type="match status" value="1"/>
</dbReference>
<dbReference type="InterPro" id="IPR027417">
    <property type="entry name" value="P-loop_NTPase"/>
</dbReference>
<evidence type="ECO:0000313" key="2">
    <source>
        <dbReference type="EMBL" id="EQD31430.1"/>
    </source>
</evidence>
<reference evidence="2" key="1">
    <citation type="submission" date="2013-08" db="EMBL/GenBank/DDBJ databases">
        <authorList>
            <person name="Mendez C."/>
            <person name="Richter M."/>
            <person name="Ferrer M."/>
            <person name="Sanchez J."/>
        </authorList>
    </citation>
    <scope>NUCLEOTIDE SEQUENCE</scope>
</reference>
<dbReference type="Gene3D" id="3.40.50.300">
    <property type="entry name" value="P-loop containing nucleotide triphosphate hydrolases"/>
    <property type="match status" value="1"/>
</dbReference>
<dbReference type="NCBIfam" id="TIGR03015">
    <property type="entry name" value="pepcterm_ATPase"/>
    <property type="match status" value="1"/>
</dbReference>
<dbReference type="PANTHER" id="PTHR35894:SF1">
    <property type="entry name" value="PHOSPHORIBULOKINASE _ URIDINE KINASE FAMILY"/>
    <property type="match status" value="1"/>
</dbReference>
<dbReference type="InterPro" id="IPR052026">
    <property type="entry name" value="ExeA_AAA_ATPase_DNA-bind"/>
</dbReference>
<gene>
    <name evidence="2" type="ORF">B1A_19946</name>
</gene>
<dbReference type="PANTHER" id="PTHR35894">
    <property type="entry name" value="GENERAL SECRETION PATHWAY PROTEIN A-RELATED"/>
    <property type="match status" value="1"/>
</dbReference>
<organism evidence="2">
    <name type="scientific">mine drainage metagenome</name>
    <dbReference type="NCBI Taxonomy" id="410659"/>
    <lineage>
        <taxon>unclassified sequences</taxon>
        <taxon>metagenomes</taxon>
        <taxon>ecological metagenomes</taxon>
    </lineage>
</organism>
<dbReference type="AlphaFoldDB" id="T0ZNR3"/>
<evidence type="ECO:0000259" key="1">
    <source>
        <dbReference type="SMART" id="SM00382"/>
    </source>
</evidence>
<dbReference type="EMBL" id="AUZX01014719">
    <property type="protein sequence ID" value="EQD31430.1"/>
    <property type="molecule type" value="Genomic_DNA"/>
</dbReference>
<reference evidence="2" key="2">
    <citation type="journal article" date="2014" name="ISME J.">
        <title>Microbial stratification in low pH oxic and suboxic macroscopic growths along an acid mine drainage.</title>
        <authorList>
            <person name="Mendez-Garcia C."/>
            <person name="Mesa V."/>
            <person name="Sprenger R.R."/>
            <person name="Richter M."/>
            <person name="Diez M.S."/>
            <person name="Solano J."/>
            <person name="Bargiela R."/>
            <person name="Golyshina O.V."/>
            <person name="Manteca A."/>
            <person name="Ramos J.L."/>
            <person name="Gallego J.R."/>
            <person name="Llorente I."/>
            <person name="Martins Dos Santos V.A."/>
            <person name="Jensen O.N."/>
            <person name="Pelaez A.I."/>
            <person name="Sanchez J."/>
            <person name="Ferrer M."/>
        </authorList>
    </citation>
    <scope>NUCLEOTIDE SEQUENCE</scope>
</reference>
<sequence length="348" mass="39169">MYTSFYHLTSKPFQLSPDPGFFFASSGHKRAMSYLNYGLSLGEGFIVITGEVGAGKTLLVRKLFETIGQDSIISTHLVSTHLDADDILRTISGGFGLPHESLSKAVLLNNLQMFFRQSVRQKKRVLIIVDEAQNLTPKAVEELRMLSNYQLDNQSLLQSFLIGQPEFRNTLQSPQMVQLNQRVIASYHLGPLKEEETREYIEHRLHLSGWAHDPTFTPDAFSLIHEFTGGIPRKINSLCDRILVFGMLEEKHQICVEDVDEVIQDLRQEVTHSHDPLPESHLSPPTGGSSDPLAQAFLSAFESRLDRLEATQNALMLMTNTVNKNVSTLMRSMFSASSSNEIIDQHDQ</sequence>
<dbReference type="InterPro" id="IPR003593">
    <property type="entry name" value="AAA+_ATPase"/>
</dbReference>
<name>T0ZNR3_9ZZZZ</name>
<dbReference type="InterPro" id="IPR049945">
    <property type="entry name" value="AAA_22"/>
</dbReference>
<accession>T0ZNR3</accession>